<protein>
    <submittedName>
        <fullName evidence="3">CRISPR-associated protein, Cas5e family</fullName>
    </submittedName>
</protein>
<dbReference type="EMBL" id="HE663493">
    <property type="protein sequence ID" value="CCG08638.1"/>
    <property type="molecule type" value="Genomic_DNA"/>
</dbReference>
<dbReference type="Pfam" id="PF09704">
    <property type="entry name" value="Cas_Cas5d"/>
    <property type="match status" value="1"/>
</dbReference>
<name>H6SKX3_PARPM</name>
<evidence type="ECO:0000313" key="4">
    <source>
        <dbReference type="Proteomes" id="UP000033220"/>
    </source>
</evidence>
<dbReference type="InterPro" id="IPR021124">
    <property type="entry name" value="CRISPR-assoc_prot_Cas5"/>
</dbReference>
<dbReference type="KEGG" id="rpm:RSPPHO_02012"/>
<keyword evidence="1" id="KW-0051">Antiviral defense</keyword>
<keyword evidence="4" id="KW-1185">Reference proteome</keyword>
<evidence type="ECO:0000256" key="1">
    <source>
        <dbReference type="ARBA" id="ARBA00023118"/>
    </source>
</evidence>
<dbReference type="GO" id="GO:0051607">
    <property type="term" value="P:defense response to virus"/>
    <property type="evidence" value="ECO:0007669"/>
    <property type="project" value="UniProtKB-KW"/>
</dbReference>
<dbReference type="STRING" id="1150469.RSPPHO_02012"/>
<sequence>MTLFLTLTLYAPLAAFGAIAVGETRPSWPRPGRSAVLGVVAAALGLARDEEEALASLGRDLGLAVRDDAPGQPLSDYHTTQVPAQKRGRVHRTRQEELAAPDLNTILSQREYRTDALHSVALWRRPTADPAGPSLEAVAQALRRPGFAPYLGRRSCPFGLPLDPQLIEAATAAEALAARVVKAPEQALRTRLKATGQRLAVDLDAPDRALRHQPSERIETRRDEPLCWGRRQFRERAVAVFTPKTTEEARS</sequence>
<evidence type="ECO:0000256" key="2">
    <source>
        <dbReference type="SAM" id="MobiDB-lite"/>
    </source>
</evidence>
<dbReference type="NCBIfam" id="TIGR01868">
    <property type="entry name" value="casD_Cas5e"/>
    <property type="match status" value="1"/>
</dbReference>
<gene>
    <name evidence="3" type="ORF">RSPPHO_02012</name>
</gene>
<organism evidence="3 4">
    <name type="scientific">Pararhodospirillum photometricum DSM 122</name>
    <dbReference type="NCBI Taxonomy" id="1150469"/>
    <lineage>
        <taxon>Bacteria</taxon>
        <taxon>Pseudomonadati</taxon>
        <taxon>Pseudomonadota</taxon>
        <taxon>Alphaproteobacteria</taxon>
        <taxon>Rhodospirillales</taxon>
        <taxon>Rhodospirillaceae</taxon>
        <taxon>Pararhodospirillum</taxon>
    </lineage>
</organism>
<dbReference type="eggNOG" id="ENOG502Z8QG">
    <property type="taxonomic scope" value="Bacteria"/>
</dbReference>
<dbReference type="InterPro" id="IPR010147">
    <property type="entry name" value="CRISPR-assoc_prot_CasD"/>
</dbReference>
<reference evidence="3 4" key="1">
    <citation type="submission" date="2012-02" db="EMBL/GenBank/DDBJ databases">
        <title>Shotgun genome sequence of Phaeospirillum photometricum DSM 122.</title>
        <authorList>
            <person name="Duquesne K."/>
            <person name="Sturgis J."/>
        </authorList>
    </citation>
    <scope>NUCLEOTIDE SEQUENCE [LARGE SCALE GENOMIC DNA]</scope>
    <source>
        <strain evidence="4">DSM122</strain>
    </source>
</reference>
<dbReference type="GO" id="GO:0043571">
    <property type="term" value="P:maintenance of CRISPR repeat elements"/>
    <property type="evidence" value="ECO:0007669"/>
    <property type="project" value="InterPro"/>
</dbReference>
<dbReference type="InterPro" id="IPR013422">
    <property type="entry name" value="CRISPR-assoc_prot_Cas5_N"/>
</dbReference>
<dbReference type="AlphaFoldDB" id="H6SKX3"/>
<proteinExistence type="predicted"/>
<dbReference type="OrthoDB" id="5704083at2"/>
<dbReference type="RefSeq" id="WP_014415272.1">
    <property type="nucleotide sequence ID" value="NC_017059.1"/>
</dbReference>
<dbReference type="CDD" id="cd09693">
    <property type="entry name" value="Cas5_I"/>
    <property type="match status" value="1"/>
</dbReference>
<dbReference type="Gene3D" id="3.30.70.2660">
    <property type="match status" value="1"/>
</dbReference>
<dbReference type="GO" id="GO:0003723">
    <property type="term" value="F:RNA binding"/>
    <property type="evidence" value="ECO:0007669"/>
    <property type="project" value="InterPro"/>
</dbReference>
<dbReference type="NCBIfam" id="TIGR02593">
    <property type="entry name" value="CRISPR_cas5"/>
    <property type="match status" value="1"/>
</dbReference>
<accession>H6SKX3</accession>
<evidence type="ECO:0000313" key="3">
    <source>
        <dbReference type="EMBL" id="CCG08638.1"/>
    </source>
</evidence>
<dbReference type="HOGENOM" id="CLU_084726_0_0_5"/>
<dbReference type="Proteomes" id="UP000033220">
    <property type="component" value="Chromosome DSM 122"/>
</dbReference>
<dbReference type="PATRIC" id="fig|1150469.3.peg.2260"/>
<feature type="region of interest" description="Disordered" evidence="2">
    <location>
        <begin position="69"/>
        <end position="92"/>
    </location>
</feature>